<evidence type="ECO:0000313" key="2">
    <source>
        <dbReference type="EMBL" id="MBA8794773.1"/>
    </source>
</evidence>
<name>A0A7W3P6A5_9ACTN</name>
<dbReference type="Pfam" id="PF04734">
    <property type="entry name" value="Ceramidase_alk"/>
    <property type="match status" value="1"/>
</dbReference>
<sequence length="431" mass="45369">MTVSAPSPGLRAGAAKIDVTPEPLPERFRGVRDPVFVRALVLDDGRTRAALVSVDIIGLGTEVCTEVAAQVAERYGIAADHLLVSATHTHSVPDVLGARWADAMVSAVGEAVAALRPAELAVGTGRSAVNVNRNLFDAATAQWREGRNDAGPSDQTVGVLRLTEPGGGVIAVVQHYAVHAVVTGMQDLISADLPGVATRHVEQALGDGAVSLWFSGCAGDQNPVFYQQTLDLRAHRIAAYNARGEDIANAMPPGGEGLDRDDPVVARLFGEQDRLVEAMGTVLGEEVIAVCRERCDRPLADVRIGAAEQTVTLPGRRRTDTGRAGRPGTYVDAEPVPLRVGLLRLGDILLGHVDAELFTEIGQRWRREAPAKHAWILTLTGGRAPSGYVASNTAGGYLTFEVLSSRLQPGHAEAAIVDALADLSARTAAVG</sequence>
<evidence type="ECO:0000259" key="1">
    <source>
        <dbReference type="Pfam" id="PF04734"/>
    </source>
</evidence>
<evidence type="ECO:0000313" key="3">
    <source>
        <dbReference type="Proteomes" id="UP000523079"/>
    </source>
</evidence>
<feature type="domain" description="Neutral/alkaline non-lysosomal ceramidase N-terminal" evidence="1">
    <location>
        <begin position="29"/>
        <end position="206"/>
    </location>
</feature>
<accession>A0A7W3P6A5</accession>
<dbReference type="EMBL" id="JACGWT010000003">
    <property type="protein sequence ID" value="MBA8794773.1"/>
    <property type="molecule type" value="Genomic_DNA"/>
</dbReference>
<keyword evidence="3" id="KW-1185">Reference proteome</keyword>
<dbReference type="RefSeq" id="WP_182560314.1">
    <property type="nucleotide sequence ID" value="NZ_JACGWT010000003.1"/>
</dbReference>
<organism evidence="2 3">
    <name type="scientific">Microlunatus kandeliicorticis</name>
    <dbReference type="NCBI Taxonomy" id="1759536"/>
    <lineage>
        <taxon>Bacteria</taxon>
        <taxon>Bacillati</taxon>
        <taxon>Actinomycetota</taxon>
        <taxon>Actinomycetes</taxon>
        <taxon>Propionibacteriales</taxon>
        <taxon>Propionibacteriaceae</taxon>
        <taxon>Microlunatus</taxon>
    </lineage>
</organism>
<dbReference type="InterPro" id="IPR031329">
    <property type="entry name" value="NEUT/ALK_ceramidase_N"/>
</dbReference>
<reference evidence="2 3" key="1">
    <citation type="submission" date="2020-07" db="EMBL/GenBank/DDBJ databases">
        <title>Sequencing the genomes of 1000 actinobacteria strains.</title>
        <authorList>
            <person name="Klenk H.-P."/>
        </authorList>
    </citation>
    <scope>NUCLEOTIDE SEQUENCE [LARGE SCALE GENOMIC DNA]</scope>
    <source>
        <strain evidence="2 3">DSM 100723</strain>
    </source>
</reference>
<gene>
    <name evidence="2" type="ORF">FHX74_002392</name>
</gene>
<protein>
    <recommendedName>
        <fullName evidence="1">Neutral/alkaline non-lysosomal ceramidase N-terminal domain-containing protein</fullName>
    </recommendedName>
</protein>
<dbReference type="AlphaFoldDB" id="A0A7W3P6A5"/>
<comment type="caution">
    <text evidence="2">The sequence shown here is derived from an EMBL/GenBank/DDBJ whole genome shotgun (WGS) entry which is preliminary data.</text>
</comment>
<dbReference type="Proteomes" id="UP000523079">
    <property type="component" value="Unassembled WGS sequence"/>
</dbReference>
<proteinExistence type="predicted"/>